<dbReference type="PRINTS" id="PR00385">
    <property type="entry name" value="P450"/>
</dbReference>
<dbReference type="STRING" id="88036.D8SQQ8"/>
<comment type="subcellular location">
    <subcellularLocation>
        <location evidence="1">Membrane</location>
    </subcellularLocation>
</comment>
<dbReference type="PANTHER" id="PTHR24282:SF211">
    <property type="entry name" value="CYTOCHROME P450-RELATED"/>
    <property type="match status" value="1"/>
</dbReference>
<evidence type="ECO:0000256" key="6">
    <source>
        <dbReference type="ARBA" id="ARBA00022989"/>
    </source>
</evidence>
<dbReference type="InterPro" id="IPR050665">
    <property type="entry name" value="Cytochrome_P450_Monooxygen"/>
</dbReference>
<evidence type="ECO:0000256" key="4">
    <source>
        <dbReference type="ARBA" id="ARBA00022692"/>
    </source>
</evidence>
<dbReference type="PROSITE" id="PS00086">
    <property type="entry name" value="CYTOCHROME_P450"/>
    <property type="match status" value="1"/>
</dbReference>
<evidence type="ECO:0000313" key="13">
    <source>
        <dbReference type="EMBL" id="EFJ13308.1"/>
    </source>
</evidence>
<proteinExistence type="inferred from homology"/>
<gene>
    <name evidence="13" type="ORF">SELMODRAFT_271800</name>
</gene>
<dbReference type="AlphaFoldDB" id="D8SQQ8"/>
<evidence type="ECO:0000256" key="12">
    <source>
        <dbReference type="RuleBase" id="RU000461"/>
    </source>
</evidence>
<evidence type="ECO:0000256" key="2">
    <source>
        <dbReference type="ARBA" id="ARBA00010617"/>
    </source>
</evidence>
<evidence type="ECO:0000256" key="8">
    <source>
        <dbReference type="ARBA" id="ARBA00023004"/>
    </source>
</evidence>
<dbReference type="SUPFAM" id="SSF48264">
    <property type="entry name" value="Cytochrome P450"/>
    <property type="match status" value="1"/>
</dbReference>
<organism evidence="14">
    <name type="scientific">Selaginella moellendorffii</name>
    <name type="common">Spikemoss</name>
    <dbReference type="NCBI Taxonomy" id="88036"/>
    <lineage>
        <taxon>Eukaryota</taxon>
        <taxon>Viridiplantae</taxon>
        <taxon>Streptophyta</taxon>
        <taxon>Embryophyta</taxon>
        <taxon>Tracheophyta</taxon>
        <taxon>Lycopodiopsida</taxon>
        <taxon>Selaginellales</taxon>
        <taxon>Selaginellaceae</taxon>
        <taxon>Selaginella</taxon>
    </lineage>
</organism>
<keyword evidence="3 11" id="KW-0349">Heme</keyword>
<protein>
    <submittedName>
        <fullName evidence="13">Uncharacterized protein</fullName>
    </submittedName>
</protein>
<evidence type="ECO:0000256" key="10">
    <source>
        <dbReference type="ARBA" id="ARBA00023136"/>
    </source>
</evidence>
<dbReference type="Gene3D" id="1.10.630.10">
    <property type="entry name" value="Cytochrome P450"/>
    <property type="match status" value="1"/>
</dbReference>
<dbReference type="InterPro" id="IPR001128">
    <property type="entry name" value="Cyt_P450"/>
</dbReference>
<dbReference type="HOGENOM" id="CLU_001570_5_0_1"/>
<evidence type="ECO:0000256" key="5">
    <source>
        <dbReference type="ARBA" id="ARBA00022723"/>
    </source>
</evidence>
<feature type="binding site" description="axial binding residue" evidence="11">
    <location>
        <position position="464"/>
    </location>
    <ligand>
        <name>heme</name>
        <dbReference type="ChEBI" id="CHEBI:30413"/>
    </ligand>
    <ligandPart>
        <name>Fe</name>
        <dbReference type="ChEBI" id="CHEBI:18248"/>
    </ligandPart>
</feature>
<sequence>MEDFLWKILCSCGVFLVVWLLAPAARSLWHAWRFRCFYAKQGIPGPPFRLIVGNIPEIHKLFNSVPKFETSFHAATKFRVIPDLATFQQTYGRISVHELGSTTRILVADTELVKQVLMSRSSSYIKADLSRQILRAVVGRGVVVTDGDFWRQQRKILNPAFKLAYLKGLMRHMSGAGEDLARKWSSRETTRIDAHREMAALTLDVITRASFGATIGGTNTGYAAFECLDRLLSTGLLYLNSYKRLIPGYSFLPTRENLHLRRSEQYVNTLLRDIIRNRWAEKTRNPDENGKPVYDLLDMMLEAVENKSPTMTMDQLLDECKTIFFAGHSTTALTLTWSLIMLSVHQEWQQRARDEIFAAHKRCGGRDLSAEDLSSLEVVGWIIHEVLRLFPPASTVTRQCHQAHEIGEFSILPGTLVLCPLALLLQSKEDWGDDVSEFNPERFINKKTKDISEFMAFGAGPRMCLGMNFALIEARLLLSLLLAKFSFTLAEDYVHAPGSPVSMKPVYGAPLLVKKL</sequence>
<keyword evidence="7 12" id="KW-0560">Oxidoreductase</keyword>
<dbReference type="InParanoid" id="D8SQQ8"/>
<keyword evidence="10" id="KW-0472">Membrane</keyword>
<dbReference type="GO" id="GO:0004497">
    <property type="term" value="F:monooxygenase activity"/>
    <property type="evidence" value="ECO:0000318"/>
    <property type="project" value="GO_Central"/>
</dbReference>
<keyword evidence="4" id="KW-0812">Transmembrane</keyword>
<evidence type="ECO:0000256" key="7">
    <source>
        <dbReference type="ARBA" id="ARBA00023002"/>
    </source>
</evidence>
<dbReference type="Pfam" id="PF00067">
    <property type="entry name" value="p450"/>
    <property type="match status" value="1"/>
</dbReference>
<dbReference type="GO" id="GO:0016705">
    <property type="term" value="F:oxidoreductase activity, acting on paired donors, with incorporation or reduction of molecular oxygen"/>
    <property type="evidence" value="ECO:0007669"/>
    <property type="project" value="InterPro"/>
</dbReference>
<dbReference type="InterPro" id="IPR002401">
    <property type="entry name" value="Cyt_P450_E_grp-I"/>
</dbReference>
<dbReference type="Proteomes" id="UP000001514">
    <property type="component" value="Unassembled WGS sequence"/>
</dbReference>
<keyword evidence="6" id="KW-1133">Transmembrane helix</keyword>
<dbReference type="eggNOG" id="KOG0157">
    <property type="taxonomic scope" value="Eukaryota"/>
</dbReference>
<accession>D8SQQ8</accession>
<keyword evidence="9 12" id="KW-0503">Monooxygenase</keyword>
<dbReference type="PANTHER" id="PTHR24282">
    <property type="entry name" value="CYTOCHROME P450 FAMILY MEMBER"/>
    <property type="match status" value="1"/>
</dbReference>
<dbReference type="InterPro" id="IPR017972">
    <property type="entry name" value="Cyt_P450_CS"/>
</dbReference>
<keyword evidence="5 11" id="KW-0479">Metal-binding</keyword>
<dbReference type="EMBL" id="GL377634">
    <property type="protein sequence ID" value="EFJ13308.1"/>
    <property type="molecule type" value="Genomic_DNA"/>
</dbReference>
<evidence type="ECO:0000256" key="11">
    <source>
        <dbReference type="PIRSR" id="PIRSR602401-1"/>
    </source>
</evidence>
<dbReference type="GO" id="GO:0005506">
    <property type="term" value="F:iron ion binding"/>
    <property type="evidence" value="ECO:0007669"/>
    <property type="project" value="InterPro"/>
</dbReference>
<name>D8SQQ8_SELML</name>
<keyword evidence="14" id="KW-1185">Reference proteome</keyword>
<comment type="cofactor">
    <cofactor evidence="11">
        <name>heme</name>
        <dbReference type="ChEBI" id="CHEBI:30413"/>
    </cofactor>
</comment>
<evidence type="ECO:0000256" key="9">
    <source>
        <dbReference type="ARBA" id="ARBA00023033"/>
    </source>
</evidence>
<dbReference type="GO" id="GO:0020037">
    <property type="term" value="F:heme binding"/>
    <property type="evidence" value="ECO:0007669"/>
    <property type="project" value="InterPro"/>
</dbReference>
<comment type="similarity">
    <text evidence="2 12">Belongs to the cytochrome P450 family.</text>
</comment>
<reference evidence="13 14" key="1">
    <citation type="journal article" date="2011" name="Science">
        <title>The Selaginella genome identifies genetic changes associated with the evolution of vascular plants.</title>
        <authorList>
            <person name="Banks J.A."/>
            <person name="Nishiyama T."/>
            <person name="Hasebe M."/>
            <person name="Bowman J.L."/>
            <person name="Gribskov M."/>
            <person name="dePamphilis C."/>
            <person name="Albert V.A."/>
            <person name="Aono N."/>
            <person name="Aoyama T."/>
            <person name="Ambrose B.A."/>
            <person name="Ashton N.W."/>
            <person name="Axtell M.J."/>
            <person name="Barker E."/>
            <person name="Barker M.S."/>
            <person name="Bennetzen J.L."/>
            <person name="Bonawitz N.D."/>
            <person name="Chapple C."/>
            <person name="Cheng C."/>
            <person name="Correa L.G."/>
            <person name="Dacre M."/>
            <person name="DeBarry J."/>
            <person name="Dreyer I."/>
            <person name="Elias M."/>
            <person name="Engstrom E.M."/>
            <person name="Estelle M."/>
            <person name="Feng L."/>
            <person name="Finet C."/>
            <person name="Floyd S.K."/>
            <person name="Frommer W.B."/>
            <person name="Fujita T."/>
            <person name="Gramzow L."/>
            <person name="Gutensohn M."/>
            <person name="Harholt J."/>
            <person name="Hattori M."/>
            <person name="Heyl A."/>
            <person name="Hirai T."/>
            <person name="Hiwatashi Y."/>
            <person name="Ishikawa M."/>
            <person name="Iwata M."/>
            <person name="Karol K.G."/>
            <person name="Koehler B."/>
            <person name="Kolukisaoglu U."/>
            <person name="Kubo M."/>
            <person name="Kurata T."/>
            <person name="Lalonde S."/>
            <person name="Li K."/>
            <person name="Li Y."/>
            <person name="Litt A."/>
            <person name="Lyons E."/>
            <person name="Manning G."/>
            <person name="Maruyama T."/>
            <person name="Michael T.P."/>
            <person name="Mikami K."/>
            <person name="Miyazaki S."/>
            <person name="Morinaga S."/>
            <person name="Murata T."/>
            <person name="Mueller-Roeber B."/>
            <person name="Nelson D.R."/>
            <person name="Obara M."/>
            <person name="Oguri Y."/>
            <person name="Olmstead R.G."/>
            <person name="Onodera N."/>
            <person name="Petersen B.L."/>
            <person name="Pils B."/>
            <person name="Prigge M."/>
            <person name="Rensing S.A."/>
            <person name="Riano-Pachon D.M."/>
            <person name="Roberts A.W."/>
            <person name="Sato Y."/>
            <person name="Scheller H.V."/>
            <person name="Schulz B."/>
            <person name="Schulz C."/>
            <person name="Shakirov E.V."/>
            <person name="Shibagaki N."/>
            <person name="Shinohara N."/>
            <person name="Shippen D.E."/>
            <person name="Soerensen I."/>
            <person name="Sotooka R."/>
            <person name="Sugimoto N."/>
            <person name="Sugita M."/>
            <person name="Sumikawa N."/>
            <person name="Tanurdzic M."/>
            <person name="Theissen G."/>
            <person name="Ulvskov P."/>
            <person name="Wakazuki S."/>
            <person name="Weng J.K."/>
            <person name="Willats W.W."/>
            <person name="Wipf D."/>
            <person name="Wolf P.G."/>
            <person name="Yang L."/>
            <person name="Zimmer A.D."/>
            <person name="Zhu Q."/>
            <person name="Mitros T."/>
            <person name="Hellsten U."/>
            <person name="Loque D."/>
            <person name="Otillar R."/>
            <person name="Salamov A."/>
            <person name="Schmutz J."/>
            <person name="Shapiro H."/>
            <person name="Lindquist E."/>
            <person name="Lucas S."/>
            <person name="Rokhsar D."/>
            <person name="Grigoriev I.V."/>
        </authorList>
    </citation>
    <scope>NUCLEOTIDE SEQUENCE [LARGE SCALE GENOMIC DNA]</scope>
</reference>
<dbReference type="OMA" id="HRNSKEW"/>
<evidence type="ECO:0000313" key="14">
    <source>
        <dbReference type="Proteomes" id="UP000001514"/>
    </source>
</evidence>
<dbReference type="KEGG" id="smo:SELMODRAFT_271800"/>
<dbReference type="Gramene" id="EFJ13308">
    <property type="protein sequence ID" value="EFJ13308"/>
    <property type="gene ID" value="SELMODRAFT_271800"/>
</dbReference>
<evidence type="ECO:0000256" key="1">
    <source>
        <dbReference type="ARBA" id="ARBA00004370"/>
    </source>
</evidence>
<dbReference type="PRINTS" id="PR00463">
    <property type="entry name" value="EP450I"/>
</dbReference>
<keyword evidence="8 11" id="KW-0408">Iron</keyword>
<dbReference type="GO" id="GO:0016020">
    <property type="term" value="C:membrane"/>
    <property type="evidence" value="ECO:0007669"/>
    <property type="project" value="UniProtKB-SubCell"/>
</dbReference>
<dbReference type="InterPro" id="IPR036396">
    <property type="entry name" value="Cyt_P450_sf"/>
</dbReference>
<evidence type="ECO:0000256" key="3">
    <source>
        <dbReference type="ARBA" id="ARBA00022617"/>
    </source>
</evidence>